<keyword evidence="2" id="KW-1185">Reference proteome</keyword>
<evidence type="ECO:0000313" key="2">
    <source>
        <dbReference type="Proteomes" id="UP001195483"/>
    </source>
</evidence>
<reference evidence="1" key="2">
    <citation type="journal article" date="2021" name="Genome Biol. Evol.">
        <title>Developing a high-quality reference genome for a parasitic bivalve with doubly uniparental inheritance (Bivalvia: Unionida).</title>
        <authorList>
            <person name="Smith C.H."/>
        </authorList>
    </citation>
    <scope>NUCLEOTIDE SEQUENCE</scope>
    <source>
        <strain evidence="1">CHS0354</strain>
        <tissue evidence="1">Mantle</tissue>
    </source>
</reference>
<dbReference type="EMBL" id="JAEAOA010001886">
    <property type="protein sequence ID" value="KAK3600649.1"/>
    <property type="molecule type" value="Genomic_DNA"/>
</dbReference>
<name>A0AAE0SZL3_9BIVA</name>
<organism evidence="1 2">
    <name type="scientific">Potamilus streckersoni</name>
    <dbReference type="NCBI Taxonomy" id="2493646"/>
    <lineage>
        <taxon>Eukaryota</taxon>
        <taxon>Metazoa</taxon>
        <taxon>Spiralia</taxon>
        <taxon>Lophotrochozoa</taxon>
        <taxon>Mollusca</taxon>
        <taxon>Bivalvia</taxon>
        <taxon>Autobranchia</taxon>
        <taxon>Heteroconchia</taxon>
        <taxon>Palaeoheterodonta</taxon>
        <taxon>Unionida</taxon>
        <taxon>Unionoidea</taxon>
        <taxon>Unionidae</taxon>
        <taxon>Ambleminae</taxon>
        <taxon>Lampsilini</taxon>
        <taxon>Potamilus</taxon>
    </lineage>
</organism>
<gene>
    <name evidence="1" type="ORF">CHS0354_031562</name>
</gene>
<reference evidence="1" key="1">
    <citation type="journal article" date="2021" name="Genome Biol. Evol.">
        <title>A High-Quality Reference Genome for a Parasitic Bivalve with Doubly Uniparental Inheritance (Bivalvia: Unionida).</title>
        <authorList>
            <person name="Smith C.H."/>
        </authorList>
    </citation>
    <scope>NUCLEOTIDE SEQUENCE</scope>
    <source>
        <strain evidence="1">CHS0354</strain>
    </source>
</reference>
<accession>A0AAE0SZL3</accession>
<protein>
    <submittedName>
        <fullName evidence="1">Uncharacterized protein</fullName>
    </submittedName>
</protein>
<proteinExistence type="predicted"/>
<dbReference type="Proteomes" id="UP001195483">
    <property type="component" value="Unassembled WGS sequence"/>
</dbReference>
<reference evidence="1" key="3">
    <citation type="submission" date="2023-05" db="EMBL/GenBank/DDBJ databases">
        <authorList>
            <person name="Smith C.H."/>
        </authorList>
    </citation>
    <scope>NUCLEOTIDE SEQUENCE</scope>
    <source>
        <strain evidence="1">CHS0354</strain>
        <tissue evidence="1">Mantle</tissue>
    </source>
</reference>
<comment type="caution">
    <text evidence="1">The sequence shown here is derived from an EMBL/GenBank/DDBJ whole genome shotgun (WGS) entry which is preliminary data.</text>
</comment>
<dbReference type="AlphaFoldDB" id="A0AAE0SZL3"/>
<evidence type="ECO:0000313" key="1">
    <source>
        <dbReference type="EMBL" id="KAK3600649.1"/>
    </source>
</evidence>
<sequence length="389" mass="45487">MNEFDINIYRCSRNLRNHYCKHRYHADTDHAQKKSDFNDVNNAFNDIDIVISNHTLEAGVSITDDRFRVMYVFSEELGSVEATKQALHIFRCVDEIYYSAPRKQRTSFTRDKLPINHESIEKIIIDIIERLIDDVTKLCRIPSAGELKTAFGFAYISDIIDENNSKMYFTSRIIHMMRSTGYQIIDDYDTWTQKNIEKPAAEITKNPIVDKFLKSSVGERIQQTHAEKTDQNEEYTRYYKYYEHNSQNKYEAKQSHLNHLYQCDVGKLPAEQVEHPYKNSTNMRRSQRVIVDKLHQGRAIETEVFRSDKLSPKEKLAKIRKLLTLLNLPDIVPDNLLAKTTPISGSDLGMYIEDMINHPDLLQHYNDPLSNWSSIIPESRIKLTKTNRT</sequence>